<dbReference type="Pfam" id="PF21782">
    <property type="entry name" value="WHD_PKMT"/>
    <property type="match status" value="1"/>
</dbReference>
<dbReference type="Pfam" id="PF00984">
    <property type="entry name" value="UDPG_MGDP_dh"/>
    <property type="match status" value="1"/>
</dbReference>
<feature type="binding site" evidence="10">
    <location>
        <position position="603"/>
    </location>
    <ligand>
        <name>NAD(+)</name>
        <dbReference type="ChEBI" id="CHEBI:57540"/>
    </ligand>
</feature>
<feature type="binding site" evidence="9">
    <location>
        <begin position="666"/>
        <end position="669"/>
    </location>
    <ligand>
        <name>substrate</name>
    </ligand>
</feature>
<reference evidence="12" key="1">
    <citation type="submission" date="2022-07" db="EMBL/GenBank/DDBJ databases">
        <authorList>
            <person name="Trinca V."/>
            <person name="Uliana J.V.C."/>
            <person name="Torres T.T."/>
            <person name="Ward R.J."/>
            <person name="Monesi N."/>
        </authorList>
    </citation>
    <scope>NUCLEOTIDE SEQUENCE</scope>
    <source>
        <strain evidence="12">HSMRA1968</strain>
        <tissue evidence="12">Whole embryos</tissue>
    </source>
</reference>
<dbReference type="InterPro" id="IPR014027">
    <property type="entry name" value="UDP-Glc/GDP-Man_DH_C"/>
</dbReference>
<comment type="pathway">
    <text evidence="1">Nucleotide-sugar biosynthesis; UDP-alpha-D-glucuronate biosynthesis; UDP-alpha-D-glucuronate from UDP-alpha-D-glucose: step 1/1.</text>
</comment>
<evidence type="ECO:0000256" key="4">
    <source>
        <dbReference type="ARBA" id="ARBA00015132"/>
    </source>
</evidence>
<comment type="catalytic activity">
    <reaction evidence="7">
        <text>UDP-alpha-D-glucose + 2 NAD(+) + H2O = UDP-alpha-D-glucuronate + 2 NADH + 3 H(+)</text>
        <dbReference type="Rhea" id="RHEA:23596"/>
        <dbReference type="ChEBI" id="CHEBI:15377"/>
        <dbReference type="ChEBI" id="CHEBI:15378"/>
        <dbReference type="ChEBI" id="CHEBI:57540"/>
        <dbReference type="ChEBI" id="CHEBI:57945"/>
        <dbReference type="ChEBI" id="CHEBI:58052"/>
        <dbReference type="ChEBI" id="CHEBI:58885"/>
        <dbReference type="EC" id="1.1.1.22"/>
    </reaction>
</comment>
<dbReference type="InterPro" id="IPR028357">
    <property type="entry name" value="UDPglc_DH_bac"/>
</dbReference>
<dbReference type="SMART" id="SM00984">
    <property type="entry name" value="UDPG_MGDP_dh_C"/>
    <property type="match status" value="1"/>
</dbReference>
<dbReference type="InterPro" id="IPR036220">
    <property type="entry name" value="UDP-Glc/GDP-Man_DH_C_sf"/>
</dbReference>
<evidence type="ECO:0000256" key="10">
    <source>
        <dbReference type="PIRSR" id="PIRSR500134-3"/>
    </source>
</evidence>
<feature type="domain" description="UDP-glucose/GDP-mannose dehydrogenase C-terminal" evidence="11">
    <location>
        <begin position="860"/>
        <end position="986"/>
    </location>
</feature>
<accession>A0A9Q0S4S6</accession>
<feature type="binding site" evidence="9">
    <location>
        <position position="867"/>
    </location>
    <ligand>
        <name>substrate</name>
    </ligand>
</feature>
<dbReference type="Gene3D" id="3.40.50.720">
    <property type="entry name" value="NAD(P)-binding Rossmann-like Domain"/>
    <property type="match status" value="2"/>
</dbReference>
<dbReference type="Pfam" id="PF03721">
    <property type="entry name" value="UDPG_MGDP_dh_N"/>
    <property type="match status" value="1"/>
</dbReference>
<dbReference type="Gene3D" id="1.20.5.100">
    <property type="entry name" value="Cytochrome c1, transmembrane anchor, C-terminal"/>
    <property type="match status" value="1"/>
</dbReference>
<dbReference type="InterPro" id="IPR029063">
    <property type="entry name" value="SAM-dependent_MTases_sf"/>
</dbReference>
<dbReference type="EC" id="1.1.1.22" evidence="3"/>
<dbReference type="GO" id="GO:0003979">
    <property type="term" value="F:UDP-glucose 6-dehydrogenase activity"/>
    <property type="evidence" value="ECO:0007669"/>
    <property type="project" value="UniProtKB-EC"/>
</dbReference>
<dbReference type="GO" id="GO:0051287">
    <property type="term" value="F:NAD binding"/>
    <property type="evidence" value="ECO:0007669"/>
    <property type="project" value="InterPro"/>
</dbReference>
<evidence type="ECO:0000313" key="13">
    <source>
        <dbReference type="Proteomes" id="UP001151699"/>
    </source>
</evidence>
<dbReference type="SUPFAM" id="SSF53335">
    <property type="entry name" value="S-adenosyl-L-methionine-dependent methyltransferases"/>
    <property type="match status" value="1"/>
</dbReference>
<dbReference type="InterPro" id="IPR048976">
    <property type="entry name" value="WHD_PKMT"/>
</dbReference>
<dbReference type="PIRSF" id="PIRSF000124">
    <property type="entry name" value="UDPglc_GDPman_dh"/>
    <property type="match status" value="1"/>
</dbReference>
<evidence type="ECO:0000256" key="1">
    <source>
        <dbReference type="ARBA" id="ARBA00004701"/>
    </source>
</evidence>
<dbReference type="InterPro" id="IPR025714">
    <property type="entry name" value="Methyltranfer_dom"/>
</dbReference>
<evidence type="ECO:0000256" key="7">
    <source>
        <dbReference type="ARBA" id="ARBA00047473"/>
    </source>
</evidence>
<dbReference type="OrthoDB" id="5059218at2759"/>
<organism evidence="12 13">
    <name type="scientific">Pseudolycoriella hygida</name>
    <dbReference type="NCBI Taxonomy" id="35572"/>
    <lineage>
        <taxon>Eukaryota</taxon>
        <taxon>Metazoa</taxon>
        <taxon>Ecdysozoa</taxon>
        <taxon>Arthropoda</taxon>
        <taxon>Hexapoda</taxon>
        <taxon>Insecta</taxon>
        <taxon>Pterygota</taxon>
        <taxon>Neoptera</taxon>
        <taxon>Endopterygota</taxon>
        <taxon>Diptera</taxon>
        <taxon>Nematocera</taxon>
        <taxon>Sciaroidea</taxon>
        <taxon>Sciaridae</taxon>
        <taxon>Pseudolycoriella</taxon>
    </lineage>
</organism>
<evidence type="ECO:0000256" key="6">
    <source>
        <dbReference type="ARBA" id="ARBA00023027"/>
    </source>
</evidence>
<comment type="similarity">
    <text evidence="2">Belongs to the UDP-glucose/GDP-mannose dehydrogenase family.</text>
</comment>
<feature type="active site" description="Nucleophile" evidence="8">
    <location>
        <position position="777"/>
    </location>
</feature>
<evidence type="ECO:0000256" key="2">
    <source>
        <dbReference type="ARBA" id="ARBA00006601"/>
    </source>
</evidence>
<feature type="binding site" evidence="10">
    <location>
        <position position="669"/>
    </location>
    <ligand>
        <name>NAD(+)</name>
        <dbReference type="ChEBI" id="CHEBI:57540"/>
    </ligand>
</feature>
<dbReference type="PIRSF" id="PIRSF500134">
    <property type="entry name" value="UDPglc_DH_bac"/>
    <property type="match status" value="1"/>
</dbReference>
<gene>
    <name evidence="12" type="ORF">Bhyg_00225</name>
</gene>
<dbReference type="Pfam" id="PF13847">
    <property type="entry name" value="Methyltransf_31"/>
    <property type="match status" value="1"/>
</dbReference>
<keyword evidence="5" id="KW-0560">Oxidoreductase</keyword>
<dbReference type="Pfam" id="PF10119">
    <property type="entry name" value="MethyTransf_Reg"/>
    <property type="match status" value="1"/>
</dbReference>
<feature type="binding site" evidence="9">
    <location>
        <position position="774"/>
    </location>
    <ligand>
        <name>substrate</name>
    </ligand>
</feature>
<keyword evidence="13" id="KW-1185">Reference proteome</keyword>
<evidence type="ECO:0000256" key="5">
    <source>
        <dbReference type="ARBA" id="ARBA00023002"/>
    </source>
</evidence>
<feature type="binding site" evidence="9">
    <location>
        <begin position="766"/>
        <end position="770"/>
    </location>
    <ligand>
        <name>substrate</name>
    </ligand>
</feature>
<feature type="binding site" evidence="10">
    <location>
        <position position="547"/>
    </location>
    <ligand>
        <name>NAD(+)</name>
        <dbReference type="ChEBI" id="CHEBI:57540"/>
    </ligand>
</feature>
<dbReference type="Pfam" id="PF03720">
    <property type="entry name" value="UDPG_MGDP_dh_C"/>
    <property type="match status" value="1"/>
</dbReference>
<dbReference type="GO" id="GO:0000271">
    <property type="term" value="P:polysaccharide biosynthetic process"/>
    <property type="evidence" value="ECO:0007669"/>
    <property type="project" value="InterPro"/>
</dbReference>
<feature type="binding site" evidence="10">
    <location>
        <position position="874"/>
    </location>
    <ligand>
        <name>NAD(+)</name>
        <dbReference type="ChEBI" id="CHEBI:57540"/>
    </ligand>
</feature>
<dbReference type="Proteomes" id="UP001151699">
    <property type="component" value="Chromosome A"/>
</dbReference>
<dbReference type="InterPro" id="IPR018773">
    <property type="entry name" value="MeTrfase_reg_dom_prd"/>
</dbReference>
<dbReference type="SUPFAM" id="SSF51735">
    <property type="entry name" value="NAD(P)-binding Rossmann-fold domains"/>
    <property type="match status" value="1"/>
</dbReference>
<dbReference type="SUPFAM" id="SSF52413">
    <property type="entry name" value="UDP-glucose/GDP-mannose dehydrogenase C-terminal domain"/>
    <property type="match status" value="1"/>
</dbReference>
<dbReference type="PANTHER" id="PTHR43750">
    <property type="entry name" value="UDP-GLUCOSE 6-DEHYDROGENASE TUAD"/>
    <property type="match status" value="1"/>
</dbReference>
<feature type="binding site" evidence="9">
    <location>
        <position position="721"/>
    </location>
    <ligand>
        <name>substrate</name>
    </ligand>
</feature>
<keyword evidence="6 10" id="KW-0520">NAD</keyword>
<name>A0A9Q0S4S6_9DIPT</name>
<feature type="binding site" evidence="10">
    <location>
        <position position="780"/>
    </location>
    <ligand>
        <name>NAD(+)</name>
        <dbReference type="ChEBI" id="CHEBI:57540"/>
    </ligand>
</feature>
<comment type="caution">
    <text evidence="12">The sequence shown here is derived from an EMBL/GenBank/DDBJ whole genome shotgun (WGS) entry which is preliminary data.</text>
</comment>
<protein>
    <recommendedName>
        <fullName evidence="4">UDP-glucose 6-dehydrogenase</fullName>
        <ecNumber evidence="3">1.1.1.22</ecNumber>
    </recommendedName>
</protein>
<evidence type="ECO:0000256" key="8">
    <source>
        <dbReference type="PIRSR" id="PIRSR500134-1"/>
    </source>
</evidence>
<evidence type="ECO:0000256" key="9">
    <source>
        <dbReference type="PIRSR" id="PIRSR500134-2"/>
    </source>
</evidence>
<dbReference type="Gene3D" id="3.40.50.150">
    <property type="entry name" value="Vaccinia Virus protein VP39"/>
    <property type="match status" value="1"/>
</dbReference>
<feature type="binding site" evidence="10">
    <location>
        <position position="552"/>
    </location>
    <ligand>
        <name>NAD(+)</name>
        <dbReference type="ChEBI" id="CHEBI:57540"/>
    </ligand>
</feature>
<dbReference type="AlphaFoldDB" id="A0A9Q0S4S6"/>
<dbReference type="InterPro" id="IPR036291">
    <property type="entry name" value="NAD(P)-bd_dom_sf"/>
</dbReference>
<dbReference type="NCBIfam" id="TIGR03026">
    <property type="entry name" value="NDP-sugDHase"/>
    <property type="match status" value="1"/>
</dbReference>
<dbReference type="InterPro" id="IPR017476">
    <property type="entry name" value="UDP-Glc/GDP-Man"/>
</dbReference>
<dbReference type="InterPro" id="IPR008927">
    <property type="entry name" value="6-PGluconate_DH-like_C_sf"/>
</dbReference>
<evidence type="ECO:0000256" key="3">
    <source>
        <dbReference type="ARBA" id="ARBA00012954"/>
    </source>
</evidence>
<dbReference type="InterPro" id="IPR014026">
    <property type="entry name" value="UDP-Glc/GDP-Man_DH_dimer"/>
</dbReference>
<feature type="binding site" evidence="10">
    <location>
        <position position="638"/>
    </location>
    <ligand>
        <name>NAD(+)</name>
        <dbReference type="ChEBI" id="CHEBI:57540"/>
    </ligand>
</feature>
<dbReference type="InterPro" id="IPR001732">
    <property type="entry name" value="UDP-Glc/GDP-Man_DH_N"/>
</dbReference>
<dbReference type="CDD" id="cd02440">
    <property type="entry name" value="AdoMet_MTases"/>
    <property type="match status" value="1"/>
</dbReference>
<dbReference type="SUPFAM" id="SSF48179">
    <property type="entry name" value="6-phosphogluconate dehydrogenase C-terminal domain-like"/>
    <property type="match status" value="1"/>
</dbReference>
<evidence type="ECO:0000313" key="12">
    <source>
        <dbReference type="EMBL" id="KAJ6645024.1"/>
    </source>
</evidence>
<evidence type="ECO:0000259" key="11">
    <source>
        <dbReference type="SMART" id="SM00984"/>
    </source>
</evidence>
<dbReference type="PANTHER" id="PTHR43750:SF3">
    <property type="entry name" value="UDP-GLUCOSE 6-DEHYDROGENASE TUAD"/>
    <property type="match status" value="1"/>
</dbReference>
<proteinExistence type="inferred from homology"/>
<dbReference type="EMBL" id="WJQU01000001">
    <property type="protein sequence ID" value="KAJ6645024.1"/>
    <property type="molecule type" value="Genomic_DNA"/>
</dbReference>
<sequence>MEEYMTNNIEITTNSSSPYEEVAYESYPYPFTTPYHLYTLAVLFGMKPTNVETARILELGCSSGGNLIPHAINYPKAHFVGIDLSKVQIDAANIHKKNLELENLEFLHCPITDINEELGKFDYIICHGIFSIASSHIQEKILEISSKNLAENGIAYISYNTLPGWNMVRTIREMMLYHGEMFSSVQDKIAQARSLLEFVNASLKDVNSPYSEILKNEASFLALQPDHYLRYEYLAENNTRYYFHEFMTKAKKNSLQYLSDCHISTMYLGNMPPKVAERLKEINDIVRTEQYLDFITNRRFRATLLCHDNIKLNRMINNEDITKFNLIFNIIPEKSLAEINLHSTEEEKFFYNGNKDSGINTSSPYMKALFYTFSENINNPISFEKLTISASKKLDGKKLPEIKAELIKNAMRLVLQGFITITFEGNRNQINFEQPTASRFILYQVLNTPNMWVTNLRHELIMIDSFEKFSLQYMDGKHTKKQIVEAMVQHIKNGELIANRQEQKVENVEEIITELEGLLETTLRTGYVGLVSGTMMSYLGHNVTCLDLDAHKIAQLKQNILPIYEPGLQQYLPSLLASGKLKFVDSYSLDLQTSQAVFITVGTPPLPSGKANLQYIFSVIDNICPYIKKDCLIIIKSTVPPTTCNQIIDHLQKNNFHFPVASNPEFLSEGNAINDFLKPDRILIGTNSKYAEDLLRKIYLPLTSNNIKIVSTDLVTAELTKYACNSLLATKIAFTNEMANLCEQVGANITDLTYVMGLDKRIGKEFLKAGPGFGGSCFPKDLLAVSQIAQSMQIDCQIIDAVISSNNQRPYDIVEKIYNIISNNPLQQHKIPNDISSNDISSNDVSILLPEIDFIDKTIAVLGLTFKAGTDDVRNSPALKIIEILLSKRANIKVFDPLGMNYAKKYFDNLNKNLFYAETALSACQNSDIILITTEWPEFKDLNWQSMGSSCDLHANDVTLTHVTQDTRRIPANLPIIIDLRNILDADKLKSLGFKYYSIGHAQQF</sequence>